<keyword evidence="1" id="KW-0472">Membrane</keyword>
<keyword evidence="1" id="KW-0812">Transmembrane</keyword>
<protein>
    <submittedName>
        <fullName evidence="2">Uncharacterized protein</fullName>
    </submittedName>
</protein>
<keyword evidence="1" id="KW-1133">Transmembrane helix</keyword>
<proteinExistence type="predicted"/>
<dbReference type="AlphaFoldDB" id="A0A2P2MCL7"/>
<dbReference type="EMBL" id="GGEC01047495">
    <property type="protein sequence ID" value="MBX27979.1"/>
    <property type="molecule type" value="Transcribed_RNA"/>
</dbReference>
<accession>A0A2P2MCL7</accession>
<evidence type="ECO:0000313" key="2">
    <source>
        <dbReference type="EMBL" id="MBX27979.1"/>
    </source>
</evidence>
<feature type="transmembrane region" description="Helical" evidence="1">
    <location>
        <begin position="35"/>
        <end position="57"/>
    </location>
</feature>
<reference evidence="2" key="1">
    <citation type="submission" date="2018-02" db="EMBL/GenBank/DDBJ databases">
        <title>Rhizophora mucronata_Transcriptome.</title>
        <authorList>
            <person name="Meera S.P."/>
            <person name="Sreeshan A."/>
            <person name="Augustine A."/>
        </authorList>
    </citation>
    <scope>NUCLEOTIDE SEQUENCE</scope>
    <source>
        <tissue evidence="2">Leaf</tissue>
    </source>
</reference>
<name>A0A2P2MCL7_RHIMU</name>
<evidence type="ECO:0000256" key="1">
    <source>
        <dbReference type="SAM" id="Phobius"/>
    </source>
</evidence>
<sequence>MRTHGSKLQRESIRRAPRKQLEPVFEVDINCLVDFVFVLTLAGKLILGLVIAGELGAKTY</sequence>
<organism evidence="2">
    <name type="scientific">Rhizophora mucronata</name>
    <name type="common">Asiatic mangrove</name>
    <dbReference type="NCBI Taxonomy" id="61149"/>
    <lineage>
        <taxon>Eukaryota</taxon>
        <taxon>Viridiplantae</taxon>
        <taxon>Streptophyta</taxon>
        <taxon>Embryophyta</taxon>
        <taxon>Tracheophyta</taxon>
        <taxon>Spermatophyta</taxon>
        <taxon>Magnoliopsida</taxon>
        <taxon>eudicotyledons</taxon>
        <taxon>Gunneridae</taxon>
        <taxon>Pentapetalae</taxon>
        <taxon>rosids</taxon>
        <taxon>fabids</taxon>
        <taxon>Malpighiales</taxon>
        <taxon>Rhizophoraceae</taxon>
        <taxon>Rhizophora</taxon>
    </lineage>
</organism>